<dbReference type="InterPro" id="IPR008042">
    <property type="entry name" value="Retrotrans_Pao"/>
</dbReference>
<organism evidence="1 2">
    <name type="scientific">Priapulus caudatus</name>
    <name type="common">Priapulid worm</name>
    <dbReference type="NCBI Taxonomy" id="37621"/>
    <lineage>
        <taxon>Eukaryota</taxon>
        <taxon>Metazoa</taxon>
        <taxon>Ecdysozoa</taxon>
        <taxon>Scalidophora</taxon>
        <taxon>Priapulida</taxon>
        <taxon>Priapulimorpha</taxon>
        <taxon>Priapulimorphida</taxon>
        <taxon>Priapulidae</taxon>
        <taxon>Priapulus</taxon>
    </lineage>
</organism>
<dbReference type="SUPFAM" id="SSF56672">
    <property type="entry name" value="DNA/RNA polymerases"/>
    <property type="match status" value="1"/>
</dbReference>
<dbReference type="Pfam" id="PF05380">
    <property type="entry name" value="Peptidase_A17"/>
    <property type="match status" value="1"/>
</dbReference>
<reference evidence="2" key="1">
    <citation type="submission" date="2025-08" db="UniProtKB">
        <authorList>
            <consortium name="RefSeq"/>
        </authorList>
    </citation>
    <scope>IDENTIFICATION</scope>
</reference>
<accession>A0ABM1EM45</accession>
<keyword evidence="1" id="KW-1185">Reference proteome</keyword>
<evidence type="ECO:0000313" key="2">
    <source>
        <dbReference type="RefSeq" id="XP_014673266.1"/>
    </source>
</evidence>
<dbReference type="GeneID" id="106813600"/>
<sequence length="268" mass="30159">MLLQGPDVTNTLIGVLMKFRQEKIAVTADIEGMFLQVVVAEQDRDCLRFYWLPADGQAVLTYRITRHLFGATSSLACANMALKKTLADHGDKYGVEARNVMNKNFYVDDCLSSVNSQERAFVLVNDLTNLCLDGGFHLTKWMSNDKEVLGAIPEQERAPELKSLDLNMDDLPVARALGVQWSPQSDTLSFNVAPAERSLTRRGLLSIVSSVFDPLGLVAPFVLPAKILLQEVCRQGLEWNEPIEGVSLQRWEVWLQELIRLKEWNVPR</sequence>
<evidence type="ECO:0000313" key="1">
    <source>
        <dbReference type="Proteomes" id="UP000695022"/>
    </source>
</evidence>
<proteinExistence type="predicted"/>
<name>A0ABM1EM45_PRICU</name>
<dbReference type="Proteomes" id="UP000695022">
    <property type="component" value="Unplaced"/>
</dbReference>
<dbReference type="PANTHER" id="PTHR47331">
    <property type="entry name" value="PHD-TYPE DOMAIN-CONTAINING PROTEIN"/>
    <property type="match status" value="1"/>
</dbReference>
<gene>
    <name evidence="2" type="primary">LOC106813600</name>
</gene>
<dbReference type="InterPro" id="IPR043502">
    <property type="entry name" value="DNA/RNA_pol_sf"/>
</dbReference>
<dbReference type="RefSeq" id="XP_014673266.1">
    <property type="nucleotide sequence ID" value="XM_014817780.1"/>
</dbReference>
<protein>
    <submittedName>
        <fullName evidence="2">Uncharacterized protein LOC106813600</fullName>
    </submittedName>
</protein>
<dbReference type="PANTHER" id="PTHR47331:SF3">
    <property type="match status" value="1"/>
</dbReference>